<dbReference type="Proteomes" id="UP000178647">
    <property type="component" value="Unassembled WGS sequence"/>
</dbReference>
<evidence type="ECO:0000256" key="9">
    <source>
        <dbReference type="ARBA" id="ARBA00023235"/>
    </source>
</evidence>
<dbReference type="SUPFAM" id="SSF56712">
    <property type="entry name" value="Prokaryotic type I DNA topoisomerase"/>
    <property type="match status" value="1"/>
</dbReference>
<comment type="similarity">
    <text evidence="2 10">Belongs to the type IA topoisomerase family.</text>
</comment>
<name>A0A1G2EEL1_9BACT</name>
<dbReference type="InterPro" id="IPR023405">
    <property type="entry name" value="Topo_IA_core_domain"/>
</dbReference>
<protein>
    <recommendedName>
        <fullName evidence="10">DNA topoisomerase 1</fullName>
        <ecNumber evidence="10">5.6.2.1</ecNumber>
    </recommendedName>
    <alternativeName>
        <fullName evidence="10">DNA topoisomerase I</fullName>
    </alternativeName>
</protein>
<feature type="site" description="Interaction with DNA" evidence="10">
    <location>
        <position position="31"/>
    </location>
</feature>
<evidence type="ECO:0000256" key="3">
    <source>
        <dbReference type="ARBA" id="ARBA00022723"/>
    </source>
</evidence>
<feature type="site" description="Interaction with DNA" evidence="10">
    <location>
        <position position="154"/>
    </location>
</feature>
<dbReference type="Pfam" id="PF01131">
    <property type="entry name" value="Topoisom_bac"/>
    <property type="match status" value="1"/>
</dbReference>
<reference evidence="13 14" key="1">
    <citation type="journal article" date="2016" name="Nat. Commun.">
        <title>Thousands of microbial genomes shed light on interconnected biogeochemical processes in an aquifer system.</title>
        <authorList>
            <person name="Anantharaman K."/>
            <person name="Brown C.T."/>
            <person name="Hug L.A."/>
            <person name="Sharon I."/>
            <person name="Castelle C.J."/>
            <person name="Probst A.J."/>
            <person name="Thomas B.C."/>
            <person name="Singh A."/>
            <person name="Wilkins M.J."/>
            <person name="Karaoz U."/>
            <person name="Brodie E.L."/>
            <person name="Williams K.H."/>
            <person name="Hubbard S.S."/>
            <person name="Banfield J.F."/>
        </authorList>
    </citation>
    <scope>NUCLEOTIDE SEQUENCE [LARGE SCALE GENOMIC DNA]</scope>
</reference>
<dbReference type="Gene3D" id="1.10.460.10">
    <property type="entry name" value="Topoisomerase I, domain 2"/>
    <property type="match status" value="1"/>
</dbReference>
<dbReference type="PRINTS" id="PR00417">
    <property type="entry name" value="PRTPISMRASEI"/>
</dbReference>
<dbReference type="SMART" id="SM00493">
    <property type="entry name" value="TOPRIM"/>
    <property type="match status" value="1"/>
</dbReference>
<feature type="region of interest" description="Interaction with DNA" evidence="10">
    <location>
        <begin position="169"/>
        <end position="174"/>
    </location>
</feature>
<evidence type="ECO:0000256" key="1">
    <source>
        <dbReference type="ARBA" id="ARBA00000213"/>
    </source>
</evidence>
<dbReference type="InterPro" id="IPR013498">
    <property type="entry name" value="Topo_IA_Znf"/>
</dbReference>
<keyword evidence="4" id="KW-0863">Zinc-finger</keyword>
<feature type="domain" description="Topo IA-type catalytic" evidence="12">
    <location>
        <begin position="135"/>
        <end position="554"/>
    </location>
</feature>
<dbReference type="Gene3D" id="3.40.50.140">
    <property type="match status" value="1"/>
</dbReference>
<dbReference type="InterPro" id="IPR013825">
    <property type="entry name" value="Topo_IA_cen_sub2"/>
</dbReference>
<dbReference type="PROSITE" id="PS52039">
    <property type="entry name" value="TOPO_IA_2"/>
    <property type="match status" value="1"/>
</dbReference>
<dbReference type="Gene3D" id="1.10.290.10">
    <property type="entry name" value="Topoisomerase I, domain 4"/>
    <property type="match status" value="1"/>
</dbReference>
<feature type="active site" description="O-(5'-phospho-DNA)-tyrosine intermediate" evidence="10">
    <location>
        <position position="298"/>
    </location>
</feature>
<dbReference type="SMART" id="SM00436">
    <property type="entry name" value="TOP1Bc"/>
    <property type="match status" value="1"/>
</dbReference>
<evidence type="ECO:0000259" key="12">
    <source>
        <dbReference type="PROSITE" id="PS52039"/>
    </source>
</evidence>
<evidence type="ECO:0000256" key="8">
    <source>
        <dbReference type="ARBA" id="ARBA00023125"/>
    </source>
</evidence>
<dbReference type="Gene3D" id="2.70.20.10">
    <property type="entry name" value="Topoisomerase I, domain 3"/>
    <property type="match status" value="1"/>
</dbReference>
<gene>
    <name evidence="10" type="primary">topA</name>
    <name evidence="13" type="ORF">A2896_00090</name>
</gene>
<feature type="site" description="Interaction with DNA" evidence="10">
    <location>
        <position position="300"/>
    </location>
</feature>
<comment type="subunit">
    <text evidence="10">Monomer.</text>
</comment>
<dbReference type="GO" id="GO:0006265">
    <property type="term" value="P:DNA topological change"/>
    <property type="evidence" value="ECO:0007669"/>
    <property type="project" value="UniProtKB-UniRule"/>
</dbReference>
<dbReference type="PROSITE" id="PS50880">
    <property type="entry name" value="TOPRIM"/>
    <property type="match status" value="1"/>
</dbReference>
<feature type="site" description="Interaction with DNA" evidence="10">
    <location>
        <position position="161"/>
    </location>
</feature>
<keyword evidence="9 10" id="KW-0413">Isomerase</keyword>
<organism evidence="13 14">
    <name type="scientific">Candidatus Nealsonbacteria bacterium RIFCSPLOWO2_01_FULL_43_32</name>
    <dbReference type="NCBI Taxonomy" id="1801672"/>
    <lineage>
        <taxon>Bacteria</taxon>
        <taxon>Candidatus Nealsoniibacteriota</taxon>
    </lineage>
</organism>
<proteinExistence type="inferred from homology"/>
<dbReference type="GO" id="GO:0003677">
    <property type="term" value="F:DNA binding"/>
    <property type="evidence" value="ECO:0007669"/>
    <property type="project" value="UniProtKB-KW"/>
</dbReference>
<accession>A0A1G2EEL1</accession>
<dbReference type="InterPro" id="IPR023406">
    <property type="entry name" value="Topo_IA_AS"/>
</dbReference>
<dbReference type="Pfam" id="PF01751">
    <property type="entry name" value="Toprim"/>
    <property type="match status" value="1"/>
</dbReference>
<evidence type="ECO:0000256" key="10">
    <source>
        <dbReference type="HAMAP-Rule" id="MF_00952"/>
    </source>
</evidence>
<feature type="site" description="Interaction with DNA" evidence="10">
    <location>
        <position position="145"/>
    </location>
</feature>
<dbReference type="InterPro" id="IPR013824">
    <property type="entry name" value="Topo_IA_cen_sub1"/>
</dbReference>
<evidence type="ECO:0000256" key="5">
    <source>
        <dbReference type="ARBA" id="ARBA00022833"/>
    </source>
</evidence>
<evidence type="ECO:0000256" key="2">
    <source>
        <dbReference type="ARBA" id="ARBA00009446"/>
    </source>
</evidence>
<dbReference type="InterPro" id="IPR005733">
    <property type="entry name" value="TopoI_bac-type"/>
</dbReference>
<feature type="site" description="Interaction with DNA" evidence="10">
    <location>
        <position position="149"/>
    </location>
</feature>
<dbReference type="EC" id="5.6.2.1" evidence="10"/>
<dbReference type="InterPro" id="IPR013826">
    <property type="entry name" value="Topo_IA_cen_sub3"/>
</dbReference>
<keyword evidence="6" id="KW-0460">Magnesium</keyword>
<keyword evidence="7 10" id="KW-0799">Topoisomerase</keyword>
<dbReference type="PANTHER" id="PTHR42785">
    <property type="entry name" value="DNA TOPOISOMERASE, TYPE IA, CORE"/>
    <property type="match status" value="1"/>
</dbReference>
<dbReference type="InterPro" id="IPR013497">
    <property type="entry name" value="Topo_IA_cen"/>
</dbReference>
<keyword evidence="3" id="KW-0479">Metal-binding</keyword>
<dbReference type="CDD" id="cd00186">
    <property type="entry name" value="TOP1Ac"/>
    <property type="match status" value="1"/>
</dbReference>
<dbReference type="InterPro" id="IPR003601">
    <property type="entry name" value="Topo_IA_2"/>
</dbReference>
<dbReference type="STRING" id="1801672.A2896_00090"/>
<dbReference type="GO" id="GO:0008270">
    <property type="term" value="F:zinc ion binding"/>
    <property type="evidence" value="ECO:0007669"/>
    <property type="project" value="UniProtKB-KW"/>
</dbReference>
<dbReference type="InterPro" id="IPR003602">
    <property type="entry name" value="Topo_IA_DNA-bd_dom"/>
</dbReference>
<dbReference type="EMBL" id="MHMH01000015">
    <property type="protein sequence ID" value="OGZ24236.1"/>
    <property type="molecule type" value="Genomic_DNA"/>
</dbReference>
<dbReference type="Gene3D" id="3.30.65.10">
    <property type="entry name" value="Bacterial Topoisomerase I, domain 1"/>
    <property type="match status" value="2"/>
</dbReference>
<keyword evidence="5" id="KW-0862">Zinc</keyword>
<comment type="catalytic activity">
    <reaction evidence="1 10">
        <text>ATP-independent breakage of single-stranded DNA, followed by passage and rejoining.</text>
        <dbReference type="EC" id="5.6.2.1"/>
    </reaction>
</comment>
<dbReference type="InterPro" id="IPR034149">
    <property type="entry name" value="TOPRIM_TopoI"/>
</dbReference>
<dbReference type="GO" id="GO:0005694">
    <property type="term" value="C:chromosome"/>
    <property type="evidence" value="ECO:0007669"/>
    <property type="project" value="InterPro"/>
</dbReference>
<dbReference type="NCBIfam" id="TIGR01051">
    <property type="entry name" value="topA_bact"/>
    <property type="match status" value="1"/>
</dbReference>
<sequence length="691" mass="79368">MKLVVVESPVKSKTIQGFLGPKYRVLSSYGHVRDLPKSELGVDVENDFQPKYIIPLKARKVIQLLKNEVKRAELTIIATDEDREGEAIAWHLAQVLDLENPKSEARNPKPYERIVFHEITKPAIENALESPRKIDMNLVDAQQARRVLDRIVGYKLSPFLWKKVARGLSAGRVQSVAVKLIVEREREIEKFKTQEYWSIEALLRSRKTEFSAFLSKKDGLVLDKLAIKTKDESEKIVQNLKNAEYKVENIEKKEVNKNPLGPLTTSTLQQEAFKKFRYSGKQTMRIAQNLYERGLITYHRTDSLNLSDLALSTAQKFIIENYGEAYHQFRKFKTKSKGAQEAHEAIRPAYPDKNPEQIKTQAKLDNNQYKLYDLIWRRFIACQMKAALFDSTTIDVSAKNYVFRANGQTLKFDGFLKVYPMKIIEATLPLLKRAETLTLIKLTPLQHFTQPPGRFSEATLIKALEIEGIGRPSTYAPIISTIQERNYVEKDDEKRFKPTEIGLVVNDILVAHFPEIVDIKFTANMEENLDNIAQGQRKWKNIVKEFYGHFSHNLEKKYQEVSKKEFTEKPTGKKCPKCQAPLLVRLGKFGKFYACSKFPKCRYTESLPENTLNIKCPKCKEGQIVEKRTRKNKIFYGCNKFPDCDFALWDKPLPGRQAGTGQTCPECGSLLVEKNKKISCSNKTCASFSKK</sequence>
<evidence type="ECO:0000256" key="7">
    <source>
        <dbReference type="ARBA" id="ARBA00023029"/>
    </source>
</evidence>
<dbReference type="InterPro" id="IPR028612">
    <property type="entry name" value="Topoisom_1_IA"/>
</dbReference>
<evidence type="ECO:0000259" key="11">
    <source>
        <dbReference type="PROSITE" id="PS50880"/>
    </source>
</evidence>
<evidence type="ECO:0000313" key="13">
    <source>
        <dbReference type="EMBL" id="OGZ24236.1"/>
    </source>
</evidence>
<dbReference type="SUPFAM" id="SSF57783">
    <property type="entry name" value="Zinc beta-ribbon"/>
    <property type="match status" value="1"/>
</dbReference>
<dbReference type="CDD" id="cd03363">
    <property type="entry name" value="TOPRIM_TopoIA_TopoI"/>
    <property type="match status" value="1"/>
</dbReference>
<evidence type="ECO:0000313" key="14">
    <source>
        <dbReference type="Proteomes" id="UP000178647"/>
    </source>
</evidence>
<dbReference type="SMART" id="SM00437">
    <property type="entry name" value="TOP1Ac"/>
    <property type="match status" value="1"/>
</dbReference>
<keyword evidence="8 10" id="KW-0238">DNA-binding</keyword>
<evidence type="ECO:0000256" key="6">
    <source>
        <dbReference type="ARBA" id="ARBA00022842"/>
    </source>
</evidence>
<feature type="domain" description="Toprim" evidence="11">
    <location>
        <begin position="1"/>
        <end position="120"/>
    </location>
</feature>
<dbReference type="PROSITE" id="PS00396">
    <property type="entry name" value="TOPO_IA_1"/>
    <property type="match status" value="1"/>
</dbReference>
<feature type="site" description="Interaction with DNA" evidence="10">
    <location>
        <position position="146"/>
    </location>
</feature>
<comment type="caution">
    <text evidence="13">The sequence shown here is derived from an EMBL/GenBank/DDBJ whole genome shotgun (WGS) entry which is preliminary data.</text>
</comment>
<evidence type="ECO:0000256" key="4">
    <source>
        <dbReference type="ARBA" id="ARBA00022771"/>
    </source>
</evidence>
<comment type="function">
    <text evidence="10">Releases the supercoiling and torsional tension of DNA, which is introduced during the DNA replication and transcription, by transiently cleaving and rejoining one strand of the DNA duplex. Introduces a single-strand break via transesterification at a target site in duplex DNA. The scissile phosphodiester is attacked by the catalytic tyrosine of the enzyme, resulting in the formation of a DNA-(5'-phosphotyrosyl)-enzyme intermediate and the expulsion of a 3'-OH DNA strand. The free DNA strand then undergoes passage around the unbroken strand, thus removing DNA supercoils. Finally, in the religation step, the DNA 3'-OH attacks the covalent intermediate to expel the active-site tyrosine and restore the DNA phosphodiester backbone.</text>
</comment>
<dbReference type="HAMAP" id="MF_00952">
    <property type="entry name" value="Topoisom_1_prok"/>
    <property type="match status" value="1"/>
</dbReference>
<dbReference type="InterPro" id="IPR000380">
    <property type="entry name" value="Topo_IA"/>
</dbReference>
<dbReference type="AlphaFoldDB" id="A0A1G2EEL1"/>
<dbReference type="Pfam" id="PF01396">
    <property type="entry name" value="Zn_ribbon_Top1"/>
    <property type="match status" value="3"/>
</dbReference>
<feature type="site" description="Interaction with DNA" evidence="10">
    <location>
        <position position="485"/>
    </location>
</feature>
<dbReference type="PANTHER" id="PTHR42785:SF1">
    <property type="entry name" value="DNA TOPOISOMERASE"/>
    <property type="match status" value="1"/>
</dbReference>
<dbReference type="InterPro" id="IPR006171">
    <property type="entry name" value="TOPRIM_dom"/>
</dbReference>
<dbReference type="GO" id="GO:0003917">
    <property type="term" value="F:DNA topoisomerase type I (single strand cut, ATP-independent) activity"/>
    <property type="evidence" value="ECO:0007669"/>
    <property type="project" value="UniProtKB-UniRule"/>
</dbReference>